<accession>A0AAE3KEC0</accession>
<dbReference type="GO" id="GO:0016787">
    <property type="term" value="F:hydrolase activity"/>
    <property type="evidence" value="ECO:0007669"/>
    <property type="project" value="UniProtKB-KW"/>
</dbReference>
<dbReference type="GO" id="GO:0005737">
    <property type="term" value="C:cytoplasm"/>
    <property type="evidence" value="ECO:0007669"/>
    <property type="project" value="TreeGrafter"/>
</dbReference>
<evidence type="ECO:0000256" key="1">
    <source>
        <dbReference type="ARBA" id="ARBA00023239"/>
    </source>
</evidence>
<dbReference type="AlphaFoldDB" id="A0AAE3KEC0"/>
<dbReference type="Gene3D" id="3.20.20.140">
    <property type="entry name" value="Metal-dependent hydrolases"/>
    <property type="match status" value="1"/>
</dbReference>
<comment type="caution">
    <text evidence="4">The sequence shown here is derived from an EMBL/GenBank/DDBJ whole genome shotgun (WGS) entry which is preliminary data.</text>
</comment>
<feature type="domain" description="Amidohydrolase-related" evidence="3">
    <location>
        <begin position="50"/>
        <end position="360"/>
    </location>
</feature>
<feature type="signal peptide" evidence="2">
    <location>
        <begin position="1"/>
        <end position="20"/>
    </location>
</feature>
<dbReference type="InterPro" id="IPR006680">
    <property type="entry name" value="Amidohydro-rel"/>
</dbReference>
<evidence type="ECO:0000256" key="2">
    <source>
        <dbReference type="SAM" id="SignalP"/>
    </source>
</evidence>
<evidence type="ECO:0000313" key="4">
    <source>
        <dbReference type="EMBL" id="MCP2163189.1"/>
    </source>
</evidence>
<protein>
    <submittedName>
        <fullName evidence="4">Metal-dependent hydrolase, TIM-barrel fold</fullName>
    </submittedName>
</protein>
<keyword evidence="4" id="KW-0378">Hydrolase</keyword>
<feature type="chain" id="PRO_5042194399" evidence="2">
    <location>
        <begin position="21"/>
        <end position="365"/>
    </location>
</feature>
<dbReference type="RefSeq" id="WP_253765613.1">
    <property type="nucleotide sequence ID" value="NZ_JAMTCK010000001.1"/>
</dbReference>
<reference evidence="4" key="1">
    <citation type="submission" date="2022-06" db="EMBL/GenBank/DDBJ databases">
        <title>Genomic Encyclopedia of Archaeal and Bacterial Type Strains, Phase II (KMG-II): from individual species to whole genera.</title>
        <authorList>
            <person name="Goeker M."/>
        </authorList>
    </citation>
    <scope>NUCLEOTIDE SEQUENCE</scope>
    <source>
        <strain evidence="4">DSM 43935</strain>
    </source>
</reference>
<dbReference type="Pfam" id="PF04909">
    <property type="entry name" value="Amidohydro_2"/>
    <property type="match status" value="1"/>
</dbReference>
<evidence type="ECO:0000259" key="3">
    <source>
        <dbReference type="Pfam" id="PF04909"/>
    </source>
</evidence>
<dbReference type="Proteomes" id="UP001206128">
    <property type="component" value="Unassembled WGS sequence"/>
</dbReference>
<dbReference type="InterPro" id="IPR006311">
    <property type="entry name" value="TAT_signal"/>
</dbReference>
<keyword evidence="5" id="KW-1185">Reference proteome</keyword>
<dbReference type="PROSITE" id="PS51318">
    <property type="entry name" value="TAT"/>
    <property type="match status" value="1"/>
</dbReference>
<dbReference type="GO" id="GO:0019748">
    <property type="term" value="P:secondary metabolic process"/>
    <property type="evidence" value="ECO:0007669"/>
    <property type="project" value="TreeGrafter"/>
</dbReference>
<name>A0AAE3KEC0_9PSEU</name>
<dbReference type="EMBL" id="JAMTCK010000001">
    <property type="protein sequence ID" value="MCP2163189.1"/>
    <property type="molecule type" value="Genomic_DNA"/>
</dbReference>
<dbReference type="GO" id="GO:0016831">
    <property type="term" value="F:carboxy-lyase activity"/>
    <property type="evidence" value="ECO:0007669"/>
    <property type="project" value="InterPro"/>
</dbReference>
<evidence type="ECO:0000313" key="5">
    <source>
        <dbReference type="Proteomes" id="UP001206128"/>
    </source>
</evidence>
<organism evidence="4 5">
    <name type="scientific">Goodfellowiella coeruleoviolacea</name>
    <dbReference type="NCBI Taxonomy" id="334858"/>
    <lineage>
        <taxon>Bacteria</taxon>
        <taxon>Bacillati</taxon>
        <taxon>Actinomycetota</taxon>
        <taxon>Actinomycetes</taxon>
        <taxon>Pseudonocardiales</taxon>
        <taxon>Pseudonocardiaceae</taxon>
        <taxon>Goodfellowiella</taxon>
    </lineage>
</organism>
<gene>
    <name evidence="4" type="ORF">LX83_000029</name>
</gene>
<dbReference type="PANTHER" id="PTHR21240:SF28">
    <property type="entry name" value="ISO-OROTATE DECARBOXYLASE (EUROFUNG)"/>
    <property type="match status" value="1"/>
</dbReference>
<sequence>MGRTVLTRRALARGAAVVTAAATGMFEVPSAGQAAAGDDVPAGDNRRCRIDVHHHCVPPAWVAWAESRGLVDRSQLPWWAHWEVGPTLSMMDSAGIATAVMSVTTPVTTPYTDDAQRRESLRVAYQAVVDLIAAHPGRFAFLAQARLDDLGFAIWSVRYGLRAGAVGAQLPTRDGQARYLGNPVFDPLLAELDDWSTVAVLHPTDVPGTSDEQPALPGVPNFLCDYALETTRASVNMTVHRVLDRFPRLSFVLPHGGGFLPYLSARFELTGESTDPPVDAALVREYTRRFHYDTAAPMSPSSTPTLLATAGAARLLYGSDWPPMTLDQVLRAAAALDGDPALTGAHRAAINRDNALALFPALACT</sequence>
<dbReference type="PANTHER" id="PTHR21240">
    <property type="entry name" value="2-AMINO-3-CARBOXYLMUCONATE-6-SEMIALDEHYDE DECARBOXYLASE"/>
    <property type="match status" value="1"/>
</dbReference>
<dbReference type="InterPro" id="IPR032465">
    <property type="entry name" value="ACMSD"/>
</dbReference>
<dbReference type="SUPFAM" id="SSF51556">
    <property type="entry name" value="Metallo-dependent hydrolases"/>
    <property type="match status" value="1"/>
</dbReference>
<proteinExistence type="predicted"/>
<keyword evidence="2" id="KW-0732">Signal</keyword>
<dbReference type="InterPro" id="IPR032466">
    <property type="entry name" value="Metal_Hydrolase"/>
</dbReference>
<keyword evidence="1" id="KW-0456">Lyase</keyword>